<evidence type="ECO:0008006" key="3">
    <source>
        <dbReference type="Google" id="ProtNLM"/>
    </source>
</evidence>
<protein>
    <recommendedName>
        <fullName evidence="3">DUF4440 domain-containing protein</fullName>
    </recommendedName>
</protein>
<proteinExistence type="predicted"/>
<gene>
    <name evidence="1" type="ORF">ACPOL_2183</name>
</gene>
<sequence length="159" mass="17546">MQTPTRLFAVTLGLLLTTGSIGCTLYPEKKPPTLASTTSAEQHDRIFWEMVQKQQWDKVSPLLSKTLVWNVNGRTLNNDQVVPYLRSLSLKEAVVRDAAIQPNGPDMTVTYTLQISAADGTPQDFSVFSVWQQLKGGNYILIAHSQQPQAASSTTALVR</sequence>
<dbReference type="PROSITE" id="PS51257">
    <property type="entry name" value="PROKAR_LIPOPROTEIN"/>
    <property type="match status" value="1"/>
</dbReference>
<organism evidence="1 2">
    <name type="scientific">Acidisarcina polymorpha</name>
    <dbReference type="NCBI Taxonomy" id="2211140"/>
    <lineage>
        <taxon>Bacteria</taxon>
        <taxon>Pseudomonadati</taxon>
        <taxon>Acidobacteriota</taxon>
        <taxon>Terriglobia</taxon>
        <taxon>Terriglobales</taxon>
        <taxon>Acidobacteriaceae</taxon>
        <taxon>Acidisarcina</taxon>
    </lineage>
</organism>
<evidence type="ECO:0000313" key="2">
    <source>
        <dbReference type="Proteomes" id="UP000253606"/>
    </source>
</evidence>
<dbReference type="KEGG" id="abas:ACPOL_2183"/>
<reference evidence="1 2" key="1">
    <citation type="journal article" date="2018" name="Front. Microbiol.">
        <title>Hydrolytic Capabilities as a Key to Environmental Success: Chitinolytic and Cellulolytic Acidobacteria From Acidic Sub-arctic Soils and Boreal Peatlands.</title>
        <authorList>
            <person name="Belova S.E."/>
            <person name="Ravin N.V."/>
            <person name="Pankratov T.A."/>
            <person name="Rakitin A.L."/>
            <person name="Ivanova A.A."/>
            <person name="Beletsky A.V."/>
            <person name="Mardanov A.V."/>
            <person name="Sinninghe Damste J.S."/>
            <person name="Dedysh S.N."/>
        </authorList>
    </citation>
    <scope>NUCLEOTIDE SEQUENCE [LARGE SCALE GENOMIC DNA]</scope>
    <source>
        <strain evidence="1 2">SBC82</strain>
    </source>
</reference>
<name>A0A2Z5FYG5_9BACT</name>
<evidence type="ECO:0000313" key="1">
    <source>
        <dbReference type="EMBL" id="AXC11507.1"/>
    </source>
</evidence>
<keyword evidence="2" id="KW-1185">Reference proteome</keyword>
<dbReference type="AlphaFoldDB" id="A0A2Z5FYG5"/>
<dbReference type="EMBL" id="CP030840">
    <property type="protein sequence ID" value="AXC11507.1"/>
    <property type="molecule type" value="Genomic_DNA"/>
</dbReference>
<accession>A0A2Z5FYG5</accession>
<dbReference type="Proteomes" id="UP000253606">
    <property type="component" value="Chromosome"/>
</dbReference>
<dbReference type="OrthoDB" id="9906437at2"/>
<dbReference type="RefSeq" id="WP_114206949.1">
    <property type="nucleotide sequence ID" value="NZ_CP030840.1"/>
</dbReference>